<dbReference type="InterPro" id="IPR015679">
    <property type="entry name" value="PLipase_D_fam"/>
</dbReference>
<evidence type="ECO:0000313" key="11">
    <source>
        <dbReference type="EMBL" id="QZO00920.1"/>
    </source>
</evidence>
<evidence type="ECO:0000256" key="9">
    <source>
        <dbReference type="ARBA" id="ARBA00029594"/>
    </source>
</evidence>
<keyword evidence="6" id="KW-0677">Repeat</keyword>
<dbReference type="InterPro" id="IPR025202">
    <property type="entry name" value="PLD-like_dom"/>
</dbReference>
<evidence type="ECO:0000259" key="10">
    <source>
        <dbReference type="PROSITE" id="PS50035"/>
    </source>
</evidence>
<comment type="catalytic activity">
    <reaction evidence="1">
        <text>a 1,2-diacyl-sn-glycero-3-phosphocholine + H2O = a 1,2-diacyl-sn-glycero-3-phosphate + choline + H(+)</text>
        <dbReference type="Rhea" id="RHEA:14445"/>
        <dbReference type="ChEBI" id="CHEBI:15354"/>
        <dbReference type="ChEBI" id="CHEBI:15377"/>
        <dbReference type="ChEBI" id="CHEBI:15378"/>
        <dbReference type="ChEBI" id="CHEBI:57643"/>
        <dbReference type="ChEBI" id="CHEBI:58608"/>
        <dbReference type="EC" id="3.1.4.4"/>
    </reaction>
</comment>
<dbReference type="Proteomes" id="UP000825701">
    <property type="component" value="Chromosome"/>
</dbReference>
<evidence type="ECO:0000256" key="7">
    <source>
        <dbReference type="ARBA" id="ARBA00022801"/>
    </source>
</evidence>
<evidence type="ECO:0000256" key="6">
    <source>
        <dbReference type="ARBA" id="ARBA00022737"/>
    </source>
</evidence>
<feature type="domain" description="PLD phosphodiesterase" evidence="10">
    <location>
        <begin position="343"/>
        <end position="370"/>
    </location>
</feature>
<gene>
    <name evidence="11" type="ORF">K6K41_04670</name>
</gene>
<dbReference type="KEGG" id="cmet:K6K41_04670"/>
<dbReference type="GO" id="GO:0004630">
    <property type="term" value="F:phospholipase D activity"/>
    <property type="evidence" value="ECO:0007669"/>
    <property type="project" value="UniProtKB-EC"/>
</dbReference>
<keyword evidence="8" id="KW-0443">Lipid metabolism</keyword>
<dbReference type="AlphaFoldDB" id="A0A9E6UQG7"/>
<dbReference type="PROSITE" id="PS50035">
    <property type="entry name" value="PLD"/>
    <property type="match status" value="2"/>
</dbReference>
<dbReference type="SMART" id="SM00155">
    <property type="entry name" value="PLDc"/>
    <property type="match status" value="2"/>
</dbReference>
<sequence>MTSDSILVPGDTCWRIERAERFAFIVDANDYYRFAKQAILNARHSVMLIGWDFDSRIELEPEGATLEGPNRLGPFLTWIADRRPEVEIYLLKWRFGIVETLSRGETPFYLLQWMAKKNIRLKLDGAHPPMASHHQKIVAIDDRLAFCGGIDMTLGRWDTREHREKDPNRRSPWGRSLQPWHDATTCVDGAAARALGEIARERWFRATGEKLAEGPTGEDLWPEPLAPTFEGVDVAISRTVAAYDDHPQVAEIEALYLAAIATAKRSLYIESQYFASRRIAEAVIARLVEPDGPEIVIVNPESQDGWLEEATMGAARARLIDHVRYADKQKRFRVYYPATASGAPIYVHAKVMIVDDRLLRVGSSNLNNRSMGFDTECDLAIDAHDDEALSKKIAAVRDDLLAEHLGATTEVVAAKLEETGSLIATIEALGRNGRRLIELEVRELGEVEEALAETDFVDPERPPGVMKRAKHRIMRRLPRG</sequence>
<dbReference type="PANTHER" id="PTHR18896">
    <property type="entry name" value="PHOSPHOLIPASE D"/>
    <property type="match status" value="1"/>
</dbReference>
<dbReference type="CDD" id="cd09140">
    <property type="entry name" value="PLDc_vPLD1_2_like_bac_1"/>
    <property type="match status" value="1"/>
</dbReference>
<dbReference type="PANTHER" id="PTHR18896:SF76">
    <property type="entry name" value="PHOSPHOLIPASE"/>
    <property type="match status" value="1"/>
</dbReference>
<reference evidence="11" key="1">
    <citation type="submission" date="2021-08" db="EMBL/GenBank/DDBJ databases">
        <authorList>
            <person name="Zhang H."/>
            <person name="Xu M."/>
            <person name="Yu Z."/>
            <person name="Yang L."/>
            <person name="Cai Y."/>
        </authorList>
    </citation>
    <scope>NUCLEOTIDE SEQUENCE</scope>
    <source>
        <strain evidence="11">CHL1</strain>
    </source>
</reference>
<evidence type="ECO:0000313" key="12">
    <source>
        <dbReference type="Proteomes" id="UP000825701"/>
    </source>
</evidence>
<keyword evidence="7" id="KW-0378">Hydrolase</keyword>
<proteinExistence type="predicted"/>
<dbReference type="InterPro" id="IPR001736">
    <property type="entry name" value="PLipase_D/transphosphatidylase"/>
</dbReference>
<dbReference type="CDD" id="cd09143">
    <property type="entry name" value="PLDc_vPLD1_2_like_bac_2"/>
    <property type="match status" value="1"/>
</dbReference>
<evidence type="ECO:0000256" key="8">
    <source>
        <dbReference type="ARBA" id="ARBA00023098"/>
    </source>
</evidence>
<organism evidence="11 12">
    <name type="scientific">Chenggangzhangella methanolivorans</name>
    <dbReference type="NCBI Taxonomy" id="1437009"/>
    <lineage>
        <taxon>Bacteria</taxon>
        <taxon>Pseudomonadati</taxon>
        <taxon>Pseudomonadota</taxon>
        <taxon>Alphaproteobacteria</taxon>
        <taxon>Hyphomicrobiales</taxon>
        <taxon>Methylopilaceae</taxon>
        <taxon>Chenggangzhangella</taxon>
    </lineage>
</organism>
<feature type="domain" description="PLD phosphodiesterase" evidence="10">
    <location>
        <begin position="129"/>
        <end position="156"/>
    </location>
</feature>
<dbReference type="GO" id="GO:0009395">
    <property type="term" value="P:phospholipid catabolic process"/>
    <property type="evidence" value="ECO:0007669"/>
    <property type="project" value="TreeGrafter"/>
</dbReference>
<keyword evidence="12" id="KW-1185">Reference proteome</keyword>
<evidence type="ECO:0000256" key="2">
    <source>
        <dbReference type="ARBA" id="ARBA00003145"/>
    </source>
</evidence>
<evidence type="ECO:0000256" key="3">
    <source>
        <dbReference type="ARBA" id="ARBA00004613"/>
    </source>
</evidence>
<dbReference type="GO" id="GO:0005576">
    <property type="term" value="C:extracellular region"/>
    <property type="evidence" value="ECO:0007669"/>
    <property type="project" value="UniProtKB-SubCell"/>
</dbReference>
<dbReference type="RefSeq" id="WP_261404127.1">
    <property type="nucleotide sequence ID" value="NZ_CP081869.1"/>
</dbReference>
<comment type="subcellular location">
    <subcellularLocation>
        <location evidence="3">Secreted</location>
    </subcellularLocation>
</comment>
<dbReference type="EMBL" id="CP081869">
    <property type="protein sequence ID" value="QZO00920.1"/>
    <property type="molecule type" value="Genomic_DNA"/>
</dbReference>
<dbReference type="SUPFAM" id="SSF56024">
    <property type="entry name" value="Phospholipase D/nuclease"/>
    <property type="match status" value="2"/>
</dbReference>
<name>A0A9E6UQG7_9HYPH</name>
<accession>A0A9E6UQG7</accession>
<evidence type="ECO:0000256" key="5">
    <source>
        <dbReference type="ARBA" id="ARBA00022525"/>
    </source>
</evidence>
<evidence type="ECO:0000256" key="4">
    <source>
        <dbReference type="ARBA" id="ARBA00018392"/>
    </source>
</evidence>
<dbReference type="Gene3D" id="3.30.870.10">
    <property type="entry name" value="Endonuclease Chain A"/>
    <property type="match status" value="2"/>
</dbReference>
<dbReference type="Pfam" id="PF13091">
    <property type="entry name" value="PLDc_2"/>
    <property type="match status" value="1"/>
</dbReference>
<comment type="function">
    <text evidence="2">Could be a virulence factor.</text>
</comment>
<keyword evidence="5" id="KW-0964">Secreted</keyword>
<evidence type="ECO:0000256" key="1">
    <source>
        <dbReference type="ARBA" id="ARBA00000798"/>
    </source>
</evidence>
<protein>
    <recommendedName>
        <fullName evidence="4">Phospholipase D</fullName>
    </recommendedName>
    <alternativeName>
        <fullName evidence="9">Choline phosphatase</fullName>
    </alternativeName>
</protein>